<keyword evidence="2" id="KW-1185">Reference proteome</keyword>
<sequence>MNNECNLNTLTGAEILQLIDSGKFINAISKYGYATVPTAIGGATMLNNKNE</sequence>
<reference evidence="1 2" key="1">
    <citation type="submission" date="2020-08" db="EMBL/GenBank/DDBJ databases">
        <title>Genomic Encyclopedia of Type Strains, Phase IV (KMG-IV): sequencing the most valuable type-strain genomes for metagenomic binning, comparative biology and taxonomic classification.</title>
        <authorList>
            <person name="Goeker M."/>
        </authorList>
    </citation>
    <scope>NUCLEOTIDE SEQUENCE [LARGE SCALE GENOMIC DNA]</scope>
    <source>
        <strain evidence="1 2">DSM 105721</strain>
    </source>
</reference>
<comment type="caution">
    <text evidence="1">The sequence shown here is derived from an EMBL/GenBank/DDBJ whole genome shotgun (WGS) entry which is preliminary data.</text>
</comment>
<dbReference type="EMBL" id="JACIES010000002">
    <property type="protein sequence ID" value="MBB4025461.1"/>
    <property type="molecule type" value="Genomic_DNA"/>
</dbReference>
<accession>A0A7W6MY18</accession>
<evidence type="ECO:0000313" key="2">
    <source>
        <dbReference type="Proteomes" id="UP000546007"/>
    </source>
</evidence>
<dbReference type="AlphaFoldDB" id="A0A7W6MY18"/>
<name>A0A7W6MY18_9BACT</name>
<proteinExistence type="predicted"/>
<protein>
    <submittedName>
        <fullName evidence="1">Uncharacterized protein</fullName>
    </submittedName>
</protein>
<dbReference type="Proteomes" id="UP000546007">
    <property type="component" value="Unassembled WGS sequence"/>
</dbReference>
<dbReference type="RefSeq" id="WP_167513899.1">
    <property type="nucleotide sequence ID" value="NZ_AP028155.1"/>
</dbReference>
<evidence type="ECO:0000313" key="1">
    <source>
        <dbReference type="EMBL" id="MBB4025461.1"/>
    </source>
</evidence>
<gene>
    <name evidence="1" type="ORF">GGR14_001233</name>
</gene>
<dbReference type="GeneID" id="93103326"/>
<organism evidence="1 2">
    <name type="scientific">Butyricimonas faecihominis</name>
    <dbReference type="NCBI Taxonomy" id="1472416"/>
    <lineage>
        <taxon>Bacteria</taxon>
        <taxon>Pseudomonadati</taxon>
        <taxon>Bacteroidota</taxon>
        <taxon>Bacteroidia</taxon>
        <taxon>Bacteroidales</taxon>
        <taxon>Odoribacteraceae</taxon>
        <taxon>Butyricimonas</taxon>
    </lineage>
</organism>